<gene>
    <name evidence="1" type="ORF">GCM10017577_47690</name>
</gene>
<evidence type="ECO:0000313" key="1">
    <source>
        <dbReference type="EMBL" id="GLL13625.1"/>
    </source>
</evidence>
<sequence>MNAHGSPRDKLDDQSALAAPRDAVLAFLSDDHNADQGLAAARAVFEAVVAESGADGVTDAAVELASRLASALERIATEQGLLASELAEVWFLD</sequence>
<proteinExistence type="predicted"/>
<reference evidence="1" key="1">
    <citation type="journal article" date="2014" name="Int. J. Syst. Evol. Microbiol.">
        <title>Complete genome sequence of Corynebacterium casei LMG S-19264T (=DSM 44701T), isolated from a smear-ripened cheese.</title>
        <authorList>
            <consortium name="US DOE Joint Genome Institute (JGI-PGF)"/>
            <person name="Walter F."/>
            <person name="Albersmeier A."/>
            <person name="Kalinowski J."/>
            <person name="Ruckert C."/>
        </authorList>
    </citation>
    <scope>NUCLEOTIDE SEQUENCE</scope>
    <source>
        <strain evidence="1">VKM Ac-1069</strain>
    </source>
</reference>
<accession>A0A9W6L7S0</accession>
<evidence type="ECO:0000313" key="2">
    <source>
        <dbReference type="Proteomes" id="UP001143463"/>
    </source>
</evidence>
<comment type="caution">
    <text evidence="1">The sequence shown here is derived from an EMBL/GenBank/DDBJ whole genome shotgun (WGS) entry which is preliminary data.</text>
</comment>
<dbReference type="AlphaFoldDB" id="A0A9W6L7S0"/>
<keyword evidence="2" id="KW-1185">Reference proteome</keyword>
<dbReference type="EMBL" id="BSFQ01000023">
    <property type="protein sequence ID" value="GLL13625.1"/>
    <property type="molecule type" value="Genomic_DNA"/>
</dbReference>
<reference evidence="1" key="2">
    <citation type="submission" date="2023-01" db="EMBL/GenBank/DDBJ databases">
        <authorList>
            <person name="Sun Q."/>
            <person name="Evtushenko L."/>
        </authorList>
    </citation>
    <scope>NUCLEOTIDE SEQUENCE</scope>
    <source>
        <strain evidence="1">VKM Ac-1069</strain>
    </source>
</reference>
<dbReference type="Proteomes" id="UP001143463">
    <property type="component" value="Unassembled WGS sequence"/>
</dbReference>
<dbReference type="RefSeq" id="WP_156067825.1">
    <property type="nucleotide sequence ID" value="NZ_BAAAUZ010000040.1"/>
</dbReference>
<protein>
    <submittedName>
        <fullName evidence="1">Uncharacterized protein</fullName>
    </submittedName>
</protein>
<name>A0A9W6L7S0_9PSEU</name>
<organism evidence="1 2">
    <name type="scientific">Pseudonocardia halophobica</name>
    <dbReference type="NCBI Taxonomy" id="29401"/>
    <lineage>
        <taxon>Bacteria</taxon>
        <taxon>Bacillati</taxon>
        <taxon>Actinomycetota</taxon>
        <taxon>Actinomycetes</taxon>
        <taxon>Pseudonocardiales</taxon>
        <taxon>Pseudonocardiaceae</taxon>
        <taxon>Pseudonocardia</taxon>
    </lineage>
</organism>